<gene>
    <name evidence="1" type="ORF">C5L23_001458</name>
</gene>
<dbReference type="STRING" id="907931.GCA_000165675_00071"/>
<dbReference type="Proteomes" id="UP000295681">
    <property type="component" value="Unassembled WGS sequence"/>
</dbReference>
<evidence type="ECO:0000313" key="2">
    <source>
        <dbReference type="Proteomes" id="UP000295681"/>
    </source>
</evidence>
<reference evidence="1 2" key="1">
    <citation type="journal article" date="2019" name="Appl. Microbiol. Biotechnol.">
        <title>Uncovering carbohydrate metabolism through a genotype-phenotype association study of 56 lactic acid bacteria genomes.</title>
        <authorList>
            <person name="Buron-Moles G."/>
            <person name="Chailyan A."/>
            <person name="Dolejs I."/>
            <person name="Forster J."/>
            <person name="Miks M.H."/>
        </authorList>
    </citation>
    <scope>NUCLEOTIDE SEQUENCE [LARGE SCALE GENOMIC DNA]</scope>
    <source>
        <strain evidence="1 2">ATCC 700006</strain>
    </source>
</reference>
<dbReference type="AlphaFoldDB" id="A0A4R5N7C6"/>
<accession>A0A4R5N7C6</accession>
<proteinExistence type="predicted"/>
<dbReference type="RefSeq" id="WP_010008535.1">
    <property type="nucleotide sequence ID" value="NZ_JAGYGP010000001.1"/>
</dbReference>
<comment type="caution">
    <text evidence="1">The sequence shown here is derived from an EMBL/GenBank/DDBJ whole genome shotgun (WGS) entry which is preliminary data.</text>
</comment>
<keyword evidence="2" id="KW-1185">Reference proteome</keyword>
<name>A0A4R5N7C6_9LACO</name>
<dbReference type="EMBL" id="PUFI01000015">
    <property type="protein sequence ID" value="TDG67659.1"/>
    <property type="molecule type" value="Genomic_DNA"/>
</dbReference>
<sequence>MKIIIVTIFLALIGYIIEQHRHAKYLVERNLKQSNLNVIQDYQYEMLKHKTNMLELMLNALGYDFERFKQNDFVKIQPTTEQLQEIMATYQQEASKSRSEQIKLEVDMELRGLK</sequence>
<evidence type="ECO:0000313" key="1">
    <source>
        <dbReference type="EMBL" id="TDG67659.1"/>
    </source>
</evidence>
<protein>
    <submittedName>
        <fullName evidence="1">Uncharacterized protein</fullName>
    </submittedName>
</protein>
<organism evidence="1 2">
    <name type="scientific">Leuconostoc fallax</name>
    <dbReference type="NCBI Taxonomy" id="1251"/>
    <lineage>
        <taxon>Bacteria</taxon>
        <taxon>Bacillati</taxon>
        <taxon>Bacillota</taxon>
        <taxon>Bacilli</taxon>
        <taxon>Lactobacillales</taxon>
        <taxon>Lactobacillaceae</taxon>
        <taxon>Leuconostoc</taxon>
    </lineage>
</organism>